<name>A0ACB7YJ87_9ERIC</name>
<accession>A0ACB7YJ87</accession>
<sequence>MSTNLVDSLRPKASFEVEVDEEAEKYIISKFSNLRTLRKPPKSKALIDKVIQSISQDTSILLSGFRWEYAKDEEEDGGSTSWVSTVGTKVQRRVCAEVQLTSSFWRTEMGRSEGVLIVPKLSCLLHCDQDTTFIYGFWLRQLMLQQLITIFYSPRLDGIISQLAKGSLESLCGELKL</sequence>
<evidence type="ECO:0000313" key="2">
    <source>
        <dbReference type="Proteomes" id="UP000828048"/>
    </source>
</evidence>
<evidence type="ECO:0000313" key="1">
    <source>
        <dbReference type="EMBL" id="KAH7853242.1"/>
    </source>
</evidence>
<comment type="caution">
    <text evidence="1">The sequence shown here is derived from an EMBL/GenBank/DDBJ whole genome shotgun (WGS) entry which is preliminary data.</text>
</comment>
<keyword evidence="2" id="KW-1185">Reference proteome</keyword>
<gene>
    <name evidence="1" type="ORF">Vadar_000466</name>
</gene>
<dbReference type="EMBL" id="CM037161">
    <property type="protein sequence ID" value="KAH7853242.1"/>
    <property type="molecule type" value="Genomic_DNA"/>
</dbReference>
<protein>
    <submittedName>
        <fullName evidence="1">Uncharacterized protein</fullName>
    </submittedName>
</protein>
<organism evidence="1 2">
    <name type="scientific">Vaccinium darrowii</name>
    <dbReference type="NCBI Taxonomy" id="229202"/>
    <lineage>
        <taxon>Eukaryota</taxon>
        <taxon>Viridiplantae</taxon>
        <taxon>Streptophyta</taxon>
        <taxon>Embryophyta</taxon>
        <taxon>Tracheophyta</taxon>
        <taxon>Spermatophyta</taxon>
        <taxon>Magnoliopsida</taxon>
        <taxon>eudicotyledons</taxon>
        <taxon>Gunneridae</taxon>
        <taxon>Pentapetalae</taxon>
        <taxon>asterids</taxon>
        <taxon>Ericales</taxon>
        <taxon>Ericaceae</taxon>
        <taxon>Vaccinioideae</taxon>
        <taxon>Vaccinieae</taxon>
        <taxon>Vaccinium</taxon>
    </lineage>
</organism>
<reference evidence="1 2" key="1">
    <citation type="journal article" date="2021" name="Hortic Res">
        <title>High-quality reference genome and annotation aids understanding of berry development for evergreen blueberry (Vaccinium darrowii).</title>
        <authorList>
            <person name="Yu J."/>
            <person name="Hulse-Kemp A.M."/>
            <person name="Babiker E."/>
            <person name="Staton M."/>
        </authorList>
    </citation>
    <scope>NUCLEOTIDE SEQUENCE [LARGE SCALE GENOMIC DNA]</scope>
    <source>
        <strain evidence="2">cv. NJ 8807/NJ 8810</strain>
        <tissue evidence="1">Young leaf</tissue>
    </source>
</reference>
<proteinExistence type="predicted"/>
<dbReference type="Proteomes" id="UP000828048">
    <property type="component" value="Chromosome 11"/>
</dbReference>